<dbReference type="AlphaFoldDB" id="A0A672I6F7"/>
<reference evidence="2" key="2">
    <citation type="submission" date="2025-08" db="UniProtKB">
        <authorList>
            <consortium name="Ensembl"/>
        </authorList>
    </citation>
    <scope>IDENTIFICATION</scope>
</reference>
<proteinExistence type="predicted"/>
<name>A0A672I6F7_SALFA</name>
<dbReference type="Proteomes" id="UP000472267">
    <property type="component" value="Chromosome 18"/>
</dbReference>
<reference evidence="2" key="1">
    <citation type="submission" date="2019-06" db="EMBL/GenBank/DDBJ databases">
        <authorList>
            <consortium name="Wellcome Sanger Institute Data Sharing"/>
        </authorList>
    </citation>
    <scope>NUCLEOTIDE SEQUENCE [LARGE SCALE GENOMIC DNA]</scope>
</reference>
<protein>
    <submittedName>
        <fullName evidence="2">Uncharacterized protein</fullName>
    </submittedName>
</protein>
<sequence length="177" mass="19584">MVAAGLTAAGSLNRQEVTQSCFKKQNPSLETHWICGLTVHVWDLCLNFFFFFSFEVIFCLLLSTLLDCGQNVFKQGNLSMTDLQVGSMLTTPHFSGRLLTQASATRASSCNRSITLNKLPVDRRRCSLILGPGDRVTVQVLHVDPQTGRSQLDLIRVLHSKSDGLSLNNVRGAERET</sequence>
<keyword evidence="1" id="KW-0472">Membrane</keyword>
<evidence type="ECO:0000313" key="3">
    <source>
        <dbReference type="Proteomes" id="UP000472267"/>
    </source>
</evidence>
<dbReference type="InParanoid" id="A0A672I6F7"/>
<accession>A0A672I6F7</accession>
<dbReference type="Ensembl" id="ENSSFAT00005038172.1">
    <property type="protein sequence ID" value="ENSSFAP00005036787.1"/>
    <property type="gene ID" value="ENSSFAG00005018554.1"/>
</dbReference>
<evidence type="ECO:0000313" key="2">
    <source>
        <dbReference type="Ensembl" id="ENSSFAP00005036787.1"/>
    </source>
</evidence>
<keyword evidence="1" id="KW-0812">Transmembrane</keyword>
<organism evidence="2 3">
    <name type="scientific">Salarias fasciatus</name>
    <name type="common">Jewelled blenny</name>
    <name type="synonym">Blennius fasciatus</name>
    <dbReference type="NCBI Taxonomy" id="181472"/>
    <lineage>
        <taxon>Eukaryota</taxon>
        <taxon>Metazoa</taxon>
        <taxon>Chordata</taxon>
        <taxon>Craniata</taxon>
        <taxon>Vertebrata</taxon>
        <taxon>Euteleostomi</taxon>
        <taxon>Actinopterygii</taxon>
        <taxon>Neopterygii</taxon>
        <taxon>Teleostei</taxon>
        <taxon>Neoteleostei</taxon>
        <taxon>Acanthomorphata</taxon>
        <taxon>Ovalentaria</taxon>
        <taxon>Blenniimorphae</taxon>
        <taxon>Blenniiformes</taxon>
        <taxon>Blennioidei</taxon>
        <taxon>Blenniidae</taxon>
        <taxon>Salariinae</taxon>
        <taxon>Salarias</taxon>
    </lineage>
</organism>
<reference evidence="2" key="3">
    <citation type="submission" date="2025-09" db="UniProtKB">
        <authorList>
            <consortium name="Ensembl"/>
        </authorList>
    </citation>
    <scope>IDENTIFICATION</scope>
</reference>
<evidence type="ECO:0000256" key="1">
    <source>
        <dbReference type="SAM" id="Phobius"/>
    </source>
</evidence>
<keyword evidence="3" id="KW-1185">Reference proteome</keyword>
<keyword evidence="1" id="KW-1133">Transmembrane helix</keyword>
<feature type="transmembrane region" description="Helical" evidence="1">
    <location>
        <begin position="46"/>
        <end position="66"/>
    </location>
</feature>